<gene>
    <name evidence="3" type="ORF">BLA24_11685</name>
</gene>
<dbReference type="PANTHER" id="PTHR40254">
    <property type="entry name" value="BLR0577 PROTEIN"/>
    <property type="match status" value="1"/>
</dbReference>
<proteinExistence type="predicted"/>
<comment type="caution">
    <text evidence="3">The sequence shown here is derived from an EMBL/GenBank/DDBJ whole genome shotgun (WGS) entry which is preliminary data.</text>
</comment>
<dbReference type="SUPFAM" id="SSF51905">
    <property type="entry name" value="FAD/NAD(P)-binding domain"/>
    <property type="match status" value="1"/>
</dbReference>
<dbReference type="InterPro" id="IPR052189">
    <property type="entry name" value="L-asp_N-monooxygenase_NS-form"/>
</dbReference>
<feature type="region of interest" description="Disordered" evidence="1">
    <location>
        <begin position="1"/>
        <end position="127"/>
    </location>
</feature>
<evidence type="ECO:0000256" key="1">
    <source>
        <dbReference type="SAM" id="MobiDB-lite"/>
    </source>
</evidence>
<reference evidence="3 4" key="1">
    <citation type="journal article" date="2017" name="Biochemistry">
        <title>Identification of the Biosynthetic Pathway for the Antibiotic Bicyclomycin.</title>
        <authorList>
            <person name="Patteson J."/>
            <person name="Cai W."/>
            <person name="Johnson R.A."/>
            <person name="Santa Maria K."/>
            <person name="Li B."/>
        </authorList>
    </citation>
    <scope>NUCLEOTIDE SEQUENCE [LARGE SCALE GENOMIC DNA]</scope>
    <source>
        <strain evidence="3 4">ATCC 21532</strain>
    </source>
</reference>
<dbReference type="Pfam" id="PF13454">
    <property type="entry name" value="NAD_binding_9"/>
    <property type="match status" value="1"/>
</dbReference>
<dbReference type="Proteomes" id="UP000222531">
    <property type="component" value="Unassembled WGS sequence"/>
</dbReference>
<keyword evidence="4" id="KW-1185">Reference proteome</keyword>
<dbReference type="InterPro" id="IPR036188">
    <property type="entry name" value="FAD/NAD-bd_sf"/>
</dbReference>
<dbReference type="Gene3D" id="3.50.50.60">
    <property type="entry name" value="FAD/NAD(P)-binding domain"/>
    <property type="match status" value="1"/>
</dbReference>
<feature type="compositionally biased region" description="Gly residues" evidence="1">
    <location>
        <begin position="116"/>
        <end position="127"/>
    </location>
</feature>
<sequence length="640" mass="68404">MPGPSGQQPGRVPYGRGGGRPGVDDDVPLAPREGGEAALGRAVPQQLGRARRRPVPAAMEDRHVPVPGQGLFRDGPSDEFRSTENQQSHASTLHADGRFGERRTLSAESPSAEPGGASGRGPLGRVGYGREAPMEFAEPMRRPGREVAVVGAGVAGTSVFLHLIQALGRLRDRPVRAVTLVDPHPVGWGLAFGDSDTLLLCNSAAEVNSLLADRPADFVGYLRGRGWAGDPRDCVPRARMAEYCHDRYAEARAAATALGVEVRHARATAESVGTAGDGRRLLRLSTGRELPADDVVLCTGVHRPRVPAGFAEFTRHPRYLDGPYPAARLRREVRPDSRVLVLGTRQSAVDAALLLCRDGHRATMTSPSGRLPAVRVSLGAPAGDLPPVRAVAALDPADPLLAERLTRRVVEAVRLLDDRPLRRQTSRATDPVRRLREETALVEAGACAWSGVVMAVMEAAIALGPGLTAERRAGLLARFDWFTARYVTAMTVVNARRLLAHFATGALALAGSYPHTVAFADGAWRVSWPGSGAPDRFDHVVNATGFELPVLHHSPDGRTLHLTGPPEGATAVDRLEADLRVRQWPGAPPEPVWVAGVGTHPRVPFSNHLRNVVRQARQVAHDVADAGRGVREPPTGAPHP</sequence>
<evidence type="ECO:0000313" key="4">
    <source>
        <dbReference type="Proteomes" id="UP000222531"/>
    </source>
</evidence>
<evidence type="ECO:0000313" key="3">
    <source>
        <dbReference type="EMBL" id="PHQ51742.1"/>
    </source>
</evidence>
<evidence type="ECO:0000259" key="2">
    <source>
        <dbReference type="Pfam" id="PF13454"/>
    </source>
</evidence>
<dbReference type="EMBL" id="NHZO01000136">
    <property type="protein sequence ID" value="PHQ51742.1"/>
    <property type="molecule type" value="Genomic_DNA"/>
</dbReference>
<protein>
    <recommendedName>
        <fullName evidence="2">FAD-dependent urate hydroxylase HpyO/Asp monooxygenase CreE-like FAD/NAD(P)-binding domain-containing protein</fullName>
    </recommendedName>
</protein>
<dbReference type="PANTHER" id="PTHR40254:SF1">
    <property type="entry name" value="BLR0577 PROTEIN"/>
    <property type="match status" value="1"/>
</dbReference>
<organism evidence="3 4">
    <name type="scientific">Streptomyces cinnamoneus</name>
    <name type="common">Streptoverticillium cinnamoneum</name>
    <dbReference type="NCBI Taxonomy" id="53446"/>
    <lineage>
        <taxon>Bacteria</taxon>
        <taxon>Bacillati</taxon>
        <taxon>Actinomycetota</taxon>
        <taxon>Actinomycetes</taxon>
        <taxon>Kitasatosporales</taxon>
        <taxon>Streptomycetaceae</taxon>
        <taxon>Streptomyces</taxon>
        <taxon>Streptomyces cinnamoneus group</taxon>
    </lineage>
</organism>
<dbReference type="InterPro" id="IPR038732">
    <property type="entry name" value="HpyO/CreE_NAD-binding"/>
</dbReference>
<accession>A0A2G1XKI3</accession>
<dbReference type="AlphaFoldDB" id="A0A2G1XKI3"/>
<name>A0A2G1XKI3_STRCJ</name>
<feature type="domain" description="FAD-dependent urate hydroxylase HpyO/Asp monooxygenase CreE-like FAD/NAD(P)-binding" evidence="2">
    <location>
        <begin position="148"/>
        <end position="301"/>
    </location>
</feature>
<feature type="compositionally biased region" description="Basic and acidic residues" evidence="1">
    <location>
        <begin position="95"/>
        <end position="105"/>
    </location>
</feature>